<dbReference type="InterPro" id="IPR006935">
    <property type="entry name" value="Helicase/UvrB_N"/>
</dbReference>
<reference evidence="16" key="1">
    <citation type="submission" date="2016-11" db="EMBL/GenBank/DDBJ databases">
        <authorList>
            <person name="Varghese N."/>
            <person name="Submissions S."/>
        </authorList>
    </citation>
    <scope>NUCLEOTIDE SEQUENCE [LARGE SCALE GENOMIC DNA]</scope>
    <source>
        <strain evidence="16">DSM 15285</strain>
    </source>
</reference>
<evidence type="ECO:0000256" key="4">
    <source>
        <dbReference type="ARBA" id="ARBA00022741"/>
    </source>
</evidence>
<keyword evidence="2 12" id="KW-0235">DNA replication</keyword>
<organism evidence="15 16">
    <name type="scientific">Tepidibacter thalassicus DSM 15285</name>
    <dbReference type="NCBI Taxonomy" id="1123350"/>
    <lineage>
        <taxon>Bacteria</taxon>
        <taxon>Bacillati</taxon>
        <taxon>Bacillota</taxon>
        <taxon>Clostridia</taxon>
        <taxon>Peptostreptococcales</taxon>
        <taxon>Peptostreptococcaceae</taxon>
        <taxon>Tepidibacter</taxon>
    </lineage>
</organism>
<dbReference type="GO" id="GO:0006310">
    <property type="term" value="P:DNA recombination"/>
    <property type="evidence" value="ECO:0007669"/>
    <property type="project" value="InterPro"/>
</dbReference>
<comment type="similarity">
    <text evidence="12">Belongs to the helicase family. PriA subfamily.</text>
</comment>
<dbReference type="Proteomes" id="UP000242520">
    <property type="component" value="Unassembled WGS sequence"/>
</dbReference>
<dbReference type="NCBIfam" id="TIGR00595">
    <property type="entry name" value="priA"/>
    <property type="match status" value="1"/>
</dbReference>
<sequence>MNKYAKVVVSNNSNHTDELYTYKIPEFLIDEIKKGHRVLVPFGRGNKPIEAFVFEITSFEEINFKLKEIIDVIDEKPILKERDIEIIKWMREEYMCTFMDAINCMYPKGVRVDNYKVVKLVKEEFDDLEEREKHVLQELINNKRKIKLEYLKNKIGKGIESIVKKLKNRGLVDICWEYKSIKNEKYIYNISLNISNEEVDEIVKVLIKKRAFKQADVMNFLKNNPNIQLRDLMNLLNVSKQSIKSLQEKKLINIEKLNYYRKPKINYIVKNKKINLNEEQLNVLSKLKKTIYKENKKPFLLYGVTGSGKTEIYLNIIEEALKNDMDSIVLVPEISLTPQTIARFKNKFGDIIAVFHSKLSSGEKYDEYRRIKEGHAKIVIGARSALFAPFSNLGVIIIDEFHENSYKSEMNPKYNSIEVAKQIAKLENCILILGSATPPIEEYYKCKTGEYELLELKNRANNKEMPFIEVVDMKEELDNGNKSIFSKKLFEAIKENLESNNQIILFLNRRGYASFISCRKCGYIFKCLNCEISLTYHKIKNVGKCHYCGYEVVIPKECPECKSNYVKEFGIGTEKIEEEVKRYFKYAKVLRMDKDTTSKKGSHEEILNKFKNKEADILIGTQMIGKGLDFENVTLVGILSADMILNFPDFRSSERTFQIINQVAGRAGRAHLNGRVILQTYDTEHYAIKHALNYDYEGFYEDEIKIRNAFNYTPFNNLISVVVYGKNEKKVVDNTQKLYDSIIYILRKRGYEKYDFILGPNPCPISKINLNYRWQILLKDIDIEIKLLKSIIKYICIQKRELIFNKDINISIDINPFNTL</sequence>
<dbReference type="GO" id="GO:0008270">
    <property type="term" value="F:zinc ion binding"/>
    <property type="evidence" value="ECO:0007669"/>
    <property type="project" value="UniProtKB-UniRule"/>
</dbReference>
<dbReference type="EC" id="5.6.2.4" evidence="12"/>
<evidence type="ECO:0000256" key="6">
    <source>
        <dbReference type="ARBA" id="ARBA00022806"/>
    </source>
</evidence>
<dbReference type="SMART" id="SM00487">
    <property type="entry name" value="DEXDc"/>
    <property type="match status" value="1"/>
</dbReference>
<feature type="binding site" evidence="12">
    <location>
        <position position="530"/>
    </location>
    <ligand>
        <name>Zn(2+)</name>
        <dbReference type="ChEBI" id="CHEBI:29105"/>
        <label>2</label>
    </ligand>
</feature>
<keyword evidence="10 12" id="KW-0413">Isomerase</keyword>
<feature type="binding site" evidence="12">
    <location>
        <position position="561"/>
    </location>
    <ligand>
        <name>Zn(2+)</name>
        <dbReference type="ChEBI" id="CHEBI:29105"/>
        <label>1</label>
    </ligand>
</feature>
<gene>
    <name evidence="12" type="primary">priA</name>
    <name evidence="15" type="ORF">SAMN02744040_00833</name>
</gene>
<dbReference type="NCBIfam" id="NF004066">
    <property type="entry name" value="PRK05580.1-3"/>
    <property type="match status" value="1"/>
</dbReference>
<dbReference type="Gene3D" id="3.40.1440.60">
    <property type="entry name" value="PriA, 3(prime) DNA-binding domain"/>
    <property type="match status" value="1"/>
</dbReference>
<dbReference type="PROSITE" id="PS51194">
    <property type="entry name" value="HELICASE_CTER"/>
    <property type="match status" value="1"/>
</dbReference>
<accession>A0A1M5Q793</accession>
<dbReference type="Pfam" id="PF04851">
    <property type="entry name" value="ResIII"/>
    <property type="match status" value="1"/>
</dbReference>
<dbReference type="CDD" id="cd17929">
    <property type="entry name" value="DEXHc_priA"/>
    <property type="match status" value="1"/>
</dbReference>
<dbReference type="InterPro" id="IPR005259">
    <property type="entry name" value="PriA"/>
</dbReference>
<feature type="domain" description="Helicase ATP-binding" evidence="13">
    <location>
        <begin position="290"/>
        <end position="456"/>
    </location>
</feature>
<evidence type="ECO:0000256" key="3">
    <source>
        <dbReference type="ARBA" id="ARBA00022723"/>
    </source>
</evidence>
<dbReference type="OrthoDB" id="9759544at2"/>
<name>A0A1M5Q793_9FIRM</name>
<feature type="binding site" evidence="12">
    <location>
        <position position="518"/>
    </location>
    <ligand>
        <name>Zn(2+)</name>
        <dbReference type="ChEBI" id="CHEBI:29105"/>
        <label>1</label>
    </ligand>
</feature>
<keyword evidence="4 12" id="KW-0547">Nucleotide-binding</keyword>
<feature type="binding site" evidence="12">
    <location>
        <position position="548"/>
    </location>
    <ligand>
        <name>Zn(2+)</name>
        <dbReference type="ChEBI" id="CHEBI:29105"/>
        <label>2</label>
    </ligand>
</feature>
<keyword evidence="1 12" id="KW-0639">Primosome</keyword>
<keyword evidence="16" id="KW-1185">Reference proteome</keyword>
<comment type="catalytic activity">
    <reaction evidence="11 12">
        <text>ATP + H2O = ADP + phosphate + H(+)</text>
        <dbReference type="Rhea" id="RHEA:13065"/>
        <dbReference type="ChEBI" id="CHEBI:15377"/>
        <dbReference type="ChEBI" id="CHEBI:15378"/>
        <dbReference type="ChEBI" id="CHEBI:30616"/>
        <dbReference type="ChEBI" id="CHEBI:43474"/>
        <dbReference type="ChEBI" id="CHEBI:456216"/>
        <dbReference type="EC" id="5.6.2.4"/>
    </reaction>
</comment>
<dbReference type="EMBL" id="FQXH01000007">
    <property type="protein sequence ID" value="SHH09776.1"/>
    <property type="molecule type" value="Genomic_DNA"/>
</dbReference>
<dbReference type="PANTHER" id="PTHR30580">
    <property type="entry name" value="PRIMOSOMAL PROTEIN N"/>
    <property type="match status" value="1"/>
</dbReference>
<dbReference type="GO" id="GO:1990077">
    <property type="term" value="C:primosome complex"/>
    <property type="evidence" value="ECO:0007669"/>
    <property type="project" value="UniProtKB-UniRule"/>
</dbReference>
<evidence type="ECO:0000256" key="5">
    <source>
        <dbReference type="ARBA" id="ARBA00022801"/>
    </source>
</evidence>
<dbReference type="CDD" id="cd18804">
    <property type="entry name" value="SF2_C_priA"/>
    <property type="match status" value="1"/>
</dbReference>
<comment type="cofactor">
    <cofactor evidence="12">
        <name>Zn(2+)</name>
        <dbReference type="ChEBI" id="CHEBI:29105"/>
    </cofactor>
    <text evidence="12">Binds 2 zinc ions per subunit.</text>
</comment>
<keyword evidence="8 12" id="KW-0067">ATP-binding</keyword>
<dbReference type="HAMAP" id="MF_00983">
    <property type="entry name" value="PriA"/>
    <property type="match status" value="1"/>
</dbReference>
<dbReference type="GO" id="GO:0043138">
    <property type="term" value="F:3'-5' DNA helicase activity"/>
    <property type="evidence" value="ECO:0007669"/>
    <property type="project" value="UniProtKB-EC"/>
</dbReference>
<protein>
    <recommendedName>
        <fullName evidence="12">Replication restart protein PriA</fullName>
    </recommendedName>
    <alternativeName>
        <fullName evidence="12">ATP-dependent DNA helicase PriA</fullName>
        <ecNumber evidence="12">5.6.2.4</ecNumber>
    </alternativeName>
    <alternativeName>
        <fullName evidence="12">DNA 3'-5' helicase PriA</fullName>
    </alternativeName>
</protein>
<dbReference type="Pfam" id="PF18074">
    <property type="entry name" value="PriA_C"/>
    <property type="match status" value="1"/>
</dbReference>
<feature type="binding site" evidence="12">
    <location>
        <position position="521"/>
    </location>
    <ligand>
        <name>Zn(2+)</name>
        <dbReference type="ChEBI" id="CHEBI:29105"/>
        <label>1</label>
    </ligand>
</feature>
<keyword evidence="9 12" id="KW-0238">DNA-binding</keyword>
<keyword evidence="5 12" id="KW-0378">Hydrolase</keyword>
<dbReference type="GO" id="GO:0006302">
    <property type="term" value="P:double-strand break repair"/>
    <property type="evidence" value="ECO:0007669"/>
    <property type="project" value="InterPro"/>
</dbReference>
<evidence type="ECO:0000313" key="16">
    <source>
        <dbReference type="Proteomes" id="UP000242520"/>
    </source>
</evidence>
<dbReference type="GO" id="GO:0016887">
    <property type="term" value="F:ATP hydrolysis activity"/>
    <property type="evidence" value="ECO:0007669"/>
    <property type="project" value="RHEA"/>
</dbReference>
<evidence type="ECO:0000259" key="14">
    <source>
        <dbReference type="PROSITE" id="PS51194"/>
    </source>
</evidence>
<comment type="catalytic activity">
    <reaction evidence="12">
        <text>Couples ATP hydrolysis with the unwinding of duplex DNA by translocating in the 3'-5' direction.</text>
        <dbReference type="EC" id="5.6.2.4"/>
    </reaction>
</comment>
<dbReference type="GO" id="GO:0006270">
    <property type="term" value="P:DNA replication initiation"/>
    <property type="evidence" value="ECO:0007669"/>
    <property type="project" value="TreeGrafter"/>
</dbReference>
<dbReference type="InterPro" id="IPR042115">
    <property type="entry name" value="PriA_3primeBD_sf"/>
</dbReference>
<evidence type="ECO:0000259" key="13">
    <source>
        <dbReference type="PROSITE" id="PS51192"/>
    </source>
</evidence>
<comment type="function">
    <text evidence="12">Initiates the restart of stalled replication forks, which reloads the replicative helicase on sites other than the origin of replication. Recognizes and binds to abandoned replication forks and remodels them to uncover a helicase loading site. Promotes assembly of the primosome at these replication forks.</text>
</comment>
<feature type="domain" description="Helicase C-terminal" evidence="14">
    <location>
        <begin position="553"/>
        <end position="707"/>
    </location>
</feature>
<dbReference type="Pfam" id="PF00271">
    <property type="entry name" value="Helicase_C"/>
    <property type="match status" value="1"/>
</dbReference>
<dbReference type="GO" id="GO:0005524">
    <property type="term" value="F:ATP binding"/>
    <property type="evidence" value="ECO:0007669"/>
    <property type="project" value="UniProtKB-UniRule"/>
</dbReference>
<dbReference type="STRING" id="1123350.SAMN02744040_00833"/>
<keyword evidence="7 12" id="KW-0862">Zinc</keyword>
<dbReference type="FunFam" id="3.40.50.300:FF:000489">
    <property type="entry name" value="Primosome assembly protein PriA"/>
    <property type="match status" value="1"/>
</dbReference>
<proteinExistence type="inferred from homology"/>
<dbReference type="InterPro" id="IPR041222">
    <property type="entry name" value="PriA_3primeBD"/>
</dbReference>
<dbReference type="SUPFAM" id="SSF52540">
    <property type="entry name" value="P-loop containing nucleoside triphosphate hydrolases"/>
    <property type="match status" value="1"/>
</dbReference>
<feature type="binding site" evidence="12">
    <location>
        <position position="558"/>
    </location>
    <ligand>
        <name>Zn(2+)</name>
        <dbReference type="ChEBI" id="CHEBI:29105"/>
        <label>1</label>
    </ligand>
</feature>
<dbReference type="PANTHER" id="PTHR30580:SF0">
    <property type="entry name" value="PRIMOSOMAL PROTEIN N"/>
    <property type="match status" value="1"/>
</dbReference>
<evidence type="ECO:0000256" key="2">
    <source>
        <dbReference type="ARBA" id="ARBA00022705"/>
    </source>
</evidence>
<dbReference type="GO" id="GO:0006269">
    <property type="term" value="P:DNA replication, synthesis of primer"/>
    <property type="evidence" value="ECO:0007669"/>
    <property type="project" value="UniProtKB-KW"/>
</dbReference>
<dbReference type="InterPro" id="IPR014001">
    <property type="entry name" value="Helicase_ATP-bd"/>
</dbReference>
<dbReference type="InterPro" id="IPR041236">
    <property type="entry name" value="PriA_C"/>
</dbReference>
<evidence type="ECO:0000256" key="1">
    <source>
        <dbReference type="ARBA" id="ARBA00022515"/>
    </source>
</evidence>
<dbReference type="Pfam" id="PF17764">
    <property type="entry name" value="PriA_3primeBD"/>
    <property type="match status" value="1"/>
</dbReference>
<feature type="binding site" evidence="12">
    <location>
        <position position="527"/>
    </location>
    <ligand>
        <name>Zn(2+)</name>
        <dbReference type="ChEBI" id="CHEBI:29105"/>
        <label>2</label>
    </ligand>
</feature>
<dbReference type="SMART" id="SM00490">
    <property type="entry name" value="HELICc"/>
    <property type="match status" value="1"/>
</dbReference>
<dbReference type="InterPro" id="IPR001650">
    <property type="entry name" value="Helicase_C-like"/>
</dbReference>
<comment type="subunit">
    <text evidence="12">Component of the replication restart primosome.</text>
</comment>
<dbReference type="InterPro" id="IPR040498">
    <property type="entry name" value="PriA_CRR"/>
</dbReference>
<evidence type="ECO:0000313" key="15">
    <source>
        <dbReference type="EMBL" id="SHH09776.1"/>
    </source>
</evidence>
<evidence type="ECO:0000256" key="10">
    <source>
        <dbReference type="ARBA" id="ARBA00023235"/>
    </source>
</evidence>
<dbReference type="Gene3D" id="3.40.50.300">
    <property type="entry name" value="P-loop containing nucleotide triphosphate hydrolases"/>
    <property type="match status" value="2"/>
</dbReference>
<evidence type="ECO:0000256" key="8">
    <source>
        <dbReference type="ARBA" id="ARBA00022840"/>
    </source>
</evidence>
<evidence type="ECO:0000256" key="12">
    <source>
        <dbReference type="HAMAP-Rule" id="MF_00983"/>
    </source>
</evidence>
<dbReference type="AlphaFoldDB" id="A0A1M5Q793"/>
<dbReference type="Pfam" id="PF18319">
    <property type="entry name" value="Zn_ribbon_PriA"/>
    <property type="match status" value="1"/>
</dbReference>
<keyword evidence="6 12" id="KW-0347">Helicase</keyword>
<dbReference type="RefSeq" id="WP_072723931.1">
    <property type="nucleotide sequence ID" value="NZ_FQXH01000007.1"/>
</dbReference>
<dbReference type="PROSITE" id="PS51192">
    <property type="entry name" value="HELICASE_ATP_BIND_1"/>
    <property type="match status" value="1"/>
</dbReference>
<evidence type="ECO:0000256" key="7">
    <source>
        <dbReference type="ARBA" id="ARBA00022833"/>
    </source>
</evidence>
<keyword evidence="3 12" id="KW-0479">Metal-binding</keyword>
<evidence type="ECO:0000256" key="11">
    <source>
        <dbReference type="ARBA" id="ARBA00048988"/>
    </source>
</evidence>
<dbReference type="GO" id="GO:0003677">
    <property type="term" value="F:DNA binding"/>
    <property type="evidence" value="ECO:0007669"/>
    <property type="project" value="UniProtKB-UniRule"/>
</dbReference>
<evidence type="ECO:0000256" key="9">
    <source>
        <dbReference type="ARBA" id="ARBA00023125"/>
    </source>
</evidence>
<feature type="binding site" evidence="12">
    <location>
        <position position="545"/>
    </location>
    <ligand>
        <name>Zn(2+)</name>
        <dbReference type="ChEBI" id="CHEBI:29105"/>
        <label>2</label>
    </ligand>
</feature>
<dbReference type="InterPro" id="IPR027417">
    <property type="entry name" value="P-loop_NTPase"/>
</dbReference>